<dbReference type="Proteomes" id="UP000010556">
    <property type="component" value="Unassembled WGS sequence"/>
</dbReference>
<protein>
    <submittedName>
        <fullName evidence="2">Uncharacterized protein</fullName>
    </submittedName>
</protein>
<name>L5LPN2_MYODS</name>
<dbReference type="EMBL" id="KB109639">
    <property type="protein sequence ID" value="ELK28036.1"/>
    <property type="molecule type" value="Genomic_DNA"/>
</dbReference>
<accession>L5LPN2</accession>
<gene>
    <name evidence="2" type="ORF">MDA_GLEAN10024417</name>
</gene>
<sequence length="167" mass="17912">MGNARTCAATWVSGPSASLPSYPRARVLDVLHMPRPTDMLSSDNSWMWPPQATAETALKNLREEGGKGTTWQEQVQPASLPPRPRRRPSPQLAPPREPCLPFPVCGCHSSSHFGMKGGTQLVSQSDPVTKLLVDTQAATHSHANSGVSPTRKAARAVARMARPGESA</sequence>
<evidence type="ECO:0000313" key="2">
    <source>
        <dbReference type="EMBL" id="ELK28036.1"/>
    </source>
</evidence>
<feature type="region of interest" description="Disordered" evidence="1">
    <location>
        <begin position="62"/>
        <end position="98"/>
    </location>
</feature>
<evidence type="ECO:0000313" key="3">
    <source>
        <dbReference type="Proteomes" id="UP000010556"/>
    </source>
</evidence>
<reference evidence="3" key="1">
    <citation type="journal article" date="2013" name="Science">
        <title>Comparative analysis of bat genomes provides insight into the evolution of flight and immunity.</title>
        <authorList>
            <person name="Zhang G."/>
            <person name="Cowled C."/>
            <person name="Shi Z."/>
            <person name="Huang Z."/>
            <person name="Bishop-Lilly K.A."/>
            <person name="Fang X."/>
            <person name="Wynne J.W."/>
            <person name="Xiong Z."/>
            <person name="Baker M.L."/>
            <person name="Zhao W."/>
            <person name="Tachedjian M."/>
            <person name="Zhu Y."/>
            <person name="Zhou P."/>
            <person name="Jiang X."/>
            <person name="Ng J."/>
            <person name="Yang L."/>
            <person name="Wu L."/>
            <person name="Xiao J."/>
            <person name="Feng Y."/>
            <person name="Chen Y."/>
            <person name="Sun X."/>
            <person name="Zhang Y."/>
            <person name="Marsh G.A."/>
            <person name="Crameri G."/>
            <person name="Broder C.C."/>
            <person name="Frey K.G."/>
            <person name="Wang L.F."/>
            <person name="Wang J."/>
        </authorList>
    </citation>
    <scope>NUCLEOTIDE SEQUENCE [LARGE SCALE GENOMIC DNA]</scope>
</reference>
<dbReference type="AlphaFoldDB" id="L5LPN2"/>
<evidence type="ECO:0000256" key="1">
    <source>
        <dbReference type="SAM" id="MobiDB-lite"/>
    </source>
</evidence>
<proteinExistence type="predicted"/>
<organism evidence="2 3">
    <name type="scientific">Myotis davidii</name>
    <name type="common">David's myotis</name>
    <dbReference type="NCBI Taxonomy" id="225400"/>
    <lineage>
        <taxon>Eukaryota</taxon>
        <taxon>Metazoa</taxon>
        <taxon>Chordata</taxon>
        <taxon>Craniata</taxon>
        <taxon>Vertebrata</taxon>
        <taxon>Euteleostomi</taxon>
        <taxon>Mammalia</taxon>
        <taxon>Eutheria</taxon>
        <taxon>Laurasiatheria</taxon>
        <taxon>Chiroptera</taxon>
        <taxon>Yangochiroptera</taxon>
        <taxon>Vespertilionidae</taxon>
        <taxon>Myotis</taxon>
    </lineage>
</organism>
<keyword evidence="3" id="KW-1185">Reference proteome</keyword>